<dbReference type="PANTHER" id="PTHR33507:SF3">
    <property type="entry name" value="INNER MEMBRANE PROTEIN YBBJ"/>
    <property type="match status" value="1"/>
</dbReference>
<proteinExistence type="predicted"/>
<evidence type="ECO:0000256" key="3">
    <source>
        <dbReference type="ARBA" id="ARBA00022989"/>
    </source>
</evidence>
<evidence type="ECO:0000256" key="2">
    <source>
        <dbReference type="ARBA" id="ARBA00022692"/>
    </source>
</evidence>
<comment type="subcellular location">
    <subcellularLocation>
        <location evidence="1">Membrane</location>
        <topology evidence="1">Multi-pass membrane protein</topology>
    </subcellularLocation>
</comment>
<dbReference type="Proteomes" id="UP000192491">
    <property type="component" value="Unassembled WGS sequence"/>
</dbReference>
<dbReference type="GO" id="GO:0005886">
    <property type="term" value="C:plasma membrane"/>
    <property type="evidence" value="ECO:0007669"/>
    <property type="project" value="TreeGrafter"/>
</dbReference>
<dbReference type="EMBL" id="MTEJ01000029">
    <property type="protein sequence ID" value="OQX14438.1"/>
    <property type="molecule type" value="Genomic_DNA"/>
</dbReference>
<dbReference type="InterPro" id="IPR052165">
    <property type="entry name" value="Membrane_assoc_protease"/>
</dbReference>
<protein>
    <recommendedName>
        <fullName evidence="6">NfeD-like C-terminal domain-containing protein</fullName>
    </recommendedName>
</protein>
<reference evidence="7 8" key="1">
    <citation type="submission" date="2017-01" db="EMBL/GenBank/DDBJ databases">
        <title>Novel large sulfur bacteria in the metagenomes of groundwater-fed chemosynthetic microbial mats in the Lake Huron basin.</title>
        <authorList>
            <person name="Sharrar A.M."/>
            <person name="Flood B.E."/>
            <person name="Bailey J.V."/>
            <person name="Jones D.S."/>
            <person name="Biddanda B."/>
            <person name="Ruberg S.A."/>
            <person name="Marcus D.N."/>
            <person name="Dick G.J."/>
        </authorList>
    </citation>
    <scope>NUCLEOTIDE SEQUENCE [LARGE SCALE GENOMIC DNA]</scope>
    <source>
        <strain evidence="7">A8</strain>
    </source>
</reference>
<evidence type="ECO:0000256" key="1">
    <source>
        <dbReference type="ARBA" id="ARBA00004141"/>
    </source>
</evidence>
<evidence type="ECO:0000256" key="4">
    <source>
        <dbReference type="ARBA" id="ARBA00023136"/>
    </source>
</evidence>
<keyword evidence="2 5" id="KW-0812">Transmembrane</keyword>
<dbReference type="Gene3D" id="2.40.50.140">
    <property type="entry name" value="Nucleic acid-binding proteins"/>
    <property type="match status" value="1"/>
</dbReference>
<comment type="caution">
    <text evidence="7">The sequence shown here is derived from an EMBL/GenBank/DDBJ whole genome shotgun (WGS) entry which is preliminary data.</text>
</comment>
<dbReference type="InterPro" id="IPR012340">
    <property type="entry name" value="NA-bd_OB-fold"/>
</dbReference>
<sequence>MMDIQHLAFWHWLVFGVLLMALEVFVPAMLVMWFGFGAIVTGLLLWLIPDMGLSWQLLIFAVVSGISVLGWRKSRFREENISSDSPDLNNRLHSHIGKEYVLTEAIINGRGTMRVGDTAWRVTGEDLPSGTRVRVTGVDGVLFTVEKAGSV</sequence>
<dbReference type="PANTHER" id="PTHR33507">
    <property type="entry name" value="INNER MEMBRANE PROTEIN YBBJ"/>
    <property type="match status" value="1"/>
</dbReference>
<keyword evidence="3 5" id="KW-1133">Transmembrane helix</keyword>
<accession>A0A1Y1QVR1</accession>
<dbReference type="InterPro" id="IPR002810">
    <property type="entry name" value="NfeD-like_C"/>
</dbReference>
<evidence type="ECO:0000259" key="6">
    <source>
        <dbReference type="Pfam" id="PF01957"/>
    </source>
</evidence>
<dbReference type="Pfam" id="PF01957">
    <property type="entry name" value="NfeD"/>
    <property type="match status" value="1"/>
</dbReference>
<gene>
    <name evidence="7" type="ORF">BWK73_09600</name>
</gene>
<evidence type="ECO:0000313" key="7">
    <source>
        <dbReference type="EMBL" id="OQX14438.1"/>
    </source>
</evidence>
<organism evidence="7 8">
    <name type="scientific">Thiothrix lacustris</name>
    <dbReference type="NCBI Taxonomy" id="525917"/>
    <lineage>
        <taxon>Bacteria</taxon>
        <taxon>Pseudomonadati</taxon>
        <taxon>Pseudomonadota</taxon>
        <taxon>Gammaproteobacteria</taxon>
        <taxon>Thiotrichales</taxon>
        <taxon>Thiotrichaceae</taxon>
        <taxon>Thiothrix</taxon>
    </lineage>
</organism>
<keyword evidence="4 5" id="KW-0472">Membrane</keyword>
<name>A0A1Y1QVR1_9GAMM</name>
<feature type="transmembrane region" description="Helical" evidence="5">
    <location>
        <begin position="54"/>
        <end position="71"/>
    </location>
</feature>
<feature type="transmembrane region" description="Helical" evidence="5">
    <location>
        <begin position="6"/>
        <end position="25"/>
    </location>
</feature>
<evidence type="ECO:0000256" key="5">
    <source>
        <dbReference type="SAM" id="Phobius"/>
    </source>
</evidence>
<evidence type="ECO:0000313" key="8">
    <source>
        <dbReference type="Proteomes" id="UP000192491"/>
    </source>
</evidence>
<feature type="domain" description="NfeD-like C-terminal" evidence="6">
    <location>
        <begin position="94"/>
        <end position="147"/>
    </location>
</feature>
<dbReference type="AlphaFoldDB" id="A0A1Y1QVR1"/>